<dbReference type="PRINTS" id="PR00259">
    <property type="entry name" value="TMFOUR"/>
</dbReference>
<accession>A0A8B6E811</accession>
<evidence type="ECO:0000256" key="3">
    <source>
        <dbReference type="ARBA" id="ARBA00022989"/>
    </source>
</evidence>
<comment type="caution">
    <text evidence="7">The sequence shown here is derived from an EMBL/GenBank/DDBJ whole genome shotgun (WGS) entry which is preliminary data.</text>
</comment>
<protein>
    <submittedName>
        <fullName evidence="7">Tetraspanin-18</fullName>
    </submittedName>
</protein>
<dbReference type="Pfam" id="PF00335">
    <property type="entry name" value="Tetraspanin"/>
    <property type="match status" value="1"/>
</dbReference>
<comment type="subcellular location">
    <subcellularLocation>
        <location evidence="1">Membrane</location>
        <topology evidence="1">Multi-pass membrane protein</topology>
    </subcellularLocation>
</comment>
<evidence type="ECO:0000313" key="8">
    <source>
        <dbReference type="Proteomes" id="UP000596742"/>
    </source>
</evidence>
<evidence type="ECO:0000256" key="2">
    <source>
        <dbReference type="ARBA" id="ARBA00022692"/>
    </source>
</evidence>
<dbReference type="AlphaFoldDB" id="A0A8B6E811"/>
<evidence type="ECO:0000256" key="4">
    <source>
        <dbReference type="ARBA" id="ARBA00023136"/>
    </source>
</evidence>
<dbReference type="PANTHER" id="PTHR19282:SF521">
    <property type="entry name" value="IP01817P-RELATED"/>
    <property type="match status" value="1"/>
</dbReference>
<feature type="transmembrane region" description="Helical" evidence="6">
    <location>
        <begin position="12"/>
        <end position="36"/>
    </location>
</feature>
<evidence type="ECO:0000256" key="5">
    <source>
        <dbReference type="SAM" id="MobiDB-lite"/>
    </source>
</evidence>
<proteinExistence type="predicted"/>
<gene>
    <name evidence="7" type="ORF">MGAL_10B086769</name>
</gene>
<keyword evidence="8" id="KW-1185">Reference proteome</keyword>
<dbReference type="Proteomes" id="UP000596742">
    <property type="component" value="Unassembled WGS sequence"/>
</dbReference>
<evidence type="ECO:0000256" key="6">
    <source>
        <dbReference type="SAM" id="Phobius"/>
    </source>
</evidence>
<name>A0A8B6E811_MYTGA</name>
<dbReference type="EMBL" id="UYJE01004767">
    <property type="protein sequence ID" value="VDI31202.1"/>
    <property type="molecule type" value="Genomic_DNA"/>
</dbReference>
<evidence type="ECO:0000256" key="1">
    <source>
        <dbReference type="ARBA" id="ARBA00004141"/>
    </source>
</evidence>
<feature type="transmembrane region" description="Helical" evidence="6">
    <location>
        <begin position="56"/>
        <end position="77"/>
    </location>
</feature>
<feature type="region of interest" description="Disordered" evidence="5">
    <location>
        <begin position="251"/>
        <end position="326"/>
    </location>
</feature>
<keyword evidence="3 6" id="KW-1133">Transmembrane helix</keyword>
<keyword evidence="2 6" id="KW-0812">Transmembrane</keyword>
<feature type="transmembrane region" description="Helical" evidence="6">
    <location>
        <begin position="89"/>
        <end position="111"/>
    </location>
</feature>
<feature type="compositionally biased region" description="Basic residues" evidence="5">
    <location>
        <begin position="317"/>
        <end position="326"/>
    </location>
</feature>
<dbReference type="GO" id="GO:0005886">
    <property type="term" value="C:plasma membrane"/>
    <property type="evidence" value="ECO:0007669"/>
    <property type="project" value="TreeGrafter"/>
</dbReference>
<sequence>MAEYSCGQNLARLFLVIFNLIFVIVGLALIVVGGLLKAGAEFLDVLGSFVKEIPGLGNIAIVIIVLGVVIFLIGIFGTCGSCCSVRCMLVLYAVLLMIITLAEIVLVALLFSGKLDKLVTVGFSNLSKKYKMPTDLTSIDSKDIVSRLIDAVFISLKCCDTVNVPGASPNKIPPSCCVGLTRKVLESGDLSAIQACYTSPTATNSYKNKDVLDVSDPTSDIFDHETSPDEVDRLEHRIHNLELSISEKERKLEKSDFEKQGAIPKTRLKNGESSKLIDPVKEKGVVEKSNNPHKPQSSAPKVKSTEIAGKKDQISEKKRHQRLQKC</sequence>
<dbReference type="PANTHER" id="PTHR19282">
    <property type="entry name" value="TETRASPANIN"/>
    <property type="match status" value="1"/>
</dbReference>
<keyword evidence="4 6" id="KW-0472">Membrane</keyword>
<reference evidence="7" key="1">
    <citation type="submission" date="2018-11" db="EMBL/GenBank/DDBJ databases">
        <authorList>
            <person name="Alioto T."/>
            <person name="Alioto T."/>
        </authorList>
    </citation>
    <scope>NUCLEOTIDE SEQUENCE</scope>
</reference>
<dbReference type="InterPro" id="IPR018499">
    <property type="entry name" value="Tetraspanin/Peripherin"/>
</dbReference>
<organism evidence="7 8">
    <name type="scientific">Mytilus galloprovincialis</name>
    <name type="common">Mediterranean mussel</name>
    <dbReference type="NCBI Taxonomy" id="29158"/>
    <lineage>
        <taxon>Eukaryota</taxon>
        <taxon>Metazoa</taxon>
        <taxon>Spiralia</taxon>
        <taxon>Lophotrochozoa</taxon>
        <taxon>Mollusca</taxon>
        <taxon>Bivalvia</taxon>
        <taxon>Autobranchia</taxon>
        <taxon>Pteriomorphia</taxon>
        <taxon>Mytilida</taxon>
        <taxon>Mytiloidea</taxon>
        <taxon>Mytilidae</taxon>
        <taxon>Mytilinae</taxon>
        <taxon>Mytilus</taxon>
    </lineage>
</organism>
<dbReference type="OrthoDB" id="6260308at2759"/>
<evidence type="ECO:0000313" key="7">
    <source>
        <dbReference type="EMBL" id="VDI31202.1"/>
    </source>
</evidence>
<feature type="compositionally biased region" description="Polar residues" evidence="5">
    <location>
        <begin position="288"/>
        <end position="299"/>
    </location>
</feature>